<evidence type="ECO:0000313" key="9">
    <source>
        <dbReference type="EMBL" id="NQE34374.1"/>
    </source>
</evidence>
<dbReference type="Proteomes" id="UP000702425">
    <property type="component" value="Unassembled WGS sequence"/>
</dbReference>
<evidence type="ECO:0000256" key="7">
    <source>
        <dbReference type="ARBA" id="ARBA00022842"/>
    </source>
</evidence>
<sequence length="61" mass="6935">MVFECALSQRQFEEFRTRLRGRVNLDEDNIRFYALSTRAIGQVETWGSGPSVTQAPTSIVV</sequence>
<dbReference type="EC" id="3.1.-.-" evidence="9"/>
<dbReference type="EMBL" id="SRRZ01000030">
    <property type="protein sequence ID" value="NQE34374.1"/>
    <property type="molecule type" value="Genomic_DNA"/>
</dbReference>
<keyword evidence="8" id="KW-0051">Antiviral defense</keyword>
<evidence type="ECO:0000256" key="3">
    <source>
        <dbReference type="ARBA" id="ARBA00022722"/>
    </source>
</evidence>
<accession>A0ABX2CVF3</accession>
<evidence type="ECO:0000256" key="8">
    <source>
        <dbReference type="ARBA" id="ARBA00023118"/>
    </source>
</evidence>
<keyword evidence="7" id="KW-0460">Magnesium</keyword>
<keyword evidence="4" id="KW-0479">Metal-binding</keyword>
<proteinExistence type="inferred from homology"/>
<comment type="similarity">
    <text evidence="2">Belongs to the CRISPR-associated endoribonuclease Cas2 protein family.</text>
</comment>
<dbReference type="Pfam" id="PF09827">
    <property type="entry name" value="CRISPR_Cas2"/>
    <property type="match status" value="1"/>
</dbReference>
<reference evidence="9 10" key="1">
    <citation type="journal article" date="2020" name="Sci. Rep.">
        <title>A novel cyanobacterial geosmin producer, revising GeoA distribution and dispersion patterns in Bacteria.</title>
        <authorList>
            <person name="Churro C."/>
            <person name="Semedo-Aguiar A.P."/>
            <person name="Silva A.D."/>
            <person name="Pereira-Leal J.B."/>
            <person name="Leite R.B."/>
        </authorList>
    </citation>
    <scope>NUCLEOTIDE SEQUENCE [LARGE SCALE GENOMIC DNA]</scope>
    <source>
        <strain evidence="9 10">IPMA8</strain>
    </source>
</reference>
<keyword evidence="10" id="KW-1185">Reference proteome</keyword>
<keyword evidence="3" id="KW-0540">Nuclease</keyword>
<evidence type="ECO:0000256" key="5">
    <source>
        <dbReference type="ARBA" id="ARBA00022759"/>
    </source>
</evidence>
<protein>
    <submittedName>
        <fullName evidence="9">CRISPR-associated endoribonuclease Cas2 3</fullName>
        <ecNumber evidence="9">3.1.-.-</ecNumber>
    </submittedName>
</protein>
<dbReference type="Gene3D" id="3.30.70.240">
    <property type="match status" value="1"/>
</dbReference>
<dbReference type="InterPro" id="IPR021127">
    <property type="entry name" value="CRISPR_associated_Cas2"/>
</dbReference>
<organism evidence="9 10">
    <name type="scientific">Microcoleus asticus IPMA8</name>
    <dbReference type="NCBI Taxonomy" id="2563858"/>
    <lineage>
        <taxon>Bacteria</taxon>
        <taxon>Bacillati</taxon>
        <taxon>Cyanobacteriota</taxon>
        <taxon>Cyanophyceae</taxon>
        <taxon>Oscillatoriophycideae</taxon>
        <taxon>Oscillatoriales</taxon>
        <taxon>Microcoleaceae</taxon>
        <taxon>Microcoleus</taxon>
        <taxon>Microcoleus asticus</taxon>
    </lineage>
</organism>
<dbReference type="SUPFAM" id="SSF143430">
    <property type="entry name" value="TTP0101/SSO1404-like"/>
    <property type="match status" value="1"/>
</dbReference>
<dbReference type="InterPro" id="IPR019199">
    <property type="entry name" value="Virulence_VapD/CRISPR_Cas2"/>
</dbReference>
<keyword evidence="6 9" id="KW-0378">Hydrolase</keyword>
<dbReference type="RefSeq" id="WP_172186985.1">
    <property type="nucleotide sequence ID" value="NZ_CAWPPK010000224.1"/>
</dbReference>
<dbReference type="CDD" id="cd09725">
    <property type="entry name" value="Cas2_I_II_III"/>
    <property type="match status" value="1"/>
</dbReference>
<name>A0ABX2CVF3_9CYAN</name>
<keyword evidence="5" id="KW-0255">Endonuclease</keyword>
<evidence type="ECO:0000256" key="2">
    <source>
        <dbReference type="ARBA" id="ARBA00009959"/>
    </source>
</evidence>
<evidence type="ECO:0000256" key="6">
    <source>
        <dbReference type="ARBA" id="ARBA00022801"/>
    </source>
</evidence>
<dbReference type="GO" id="GO:0016787">
    <property type="term" value="F:hydrolase activity"/>
    <property type="evidence" value="ECO:0007669"/>
    <property type="project" value="UniProtKB-KW"/>
</dbReference>
<comment type="cofactor">
    <cofactor evidence="1">
        <name>Mg(2+)</name>
        <dbReference type="ChEBI" id="CHEBI:18420"/>
    </cofactor>
</comment>
<gene>
    <name evidence="9" type="ORF">E5S67_02098</name>
</gene>
<evidence type="ECO:0000256" key="4">
    <source>
        <dbReference type="ARBA" id="ARBA00022723"/>
    </source>
</evidence>
<evidence type="ECO:0000256" key="1">
    <source>
        <dbReference type="ARBA" id="ARBA00001946"/>
    </source>
</evidence>
<comment type="caution">
    <text evidence="9">The sequence shown here is derived from an EMBL/GenBank/DDBJ whole genome shotgun (WGS) entry which is preliminary data.</text>
</comment>
<evidence type="ECO:0000313" key="10">
    <source>
        <dbReference type="Proteomes" id="UP000702425"/>
    </source>
</evidence>